<dbReference type="EMBL" id="MU273591">
    <property type="protein sequence ID" value="KAI0031144.1"/>
    <property type="molecule type" value="Genomic_DNA"/>
</dbReference>
<evidence type="ECO:0000313" key="2">
    <source>
        <dbReference type="Proteomes" id="UP000814128"/>
    </source>
</evidence>
<comment type="caution">
    <text evidence="1">The sequence shown here is derived from an EMBL/GenBank/DDBJ whole genome shotgun (WGS) entry which is preliminary data.</text>
</comment>
<reference evidence="1" key="2">
    <citation type="journal article" date="2022" name="New Phytol.">
        <title>Evolutionary transition to the ectomycorrhizal habit in the genomes of a hyperdiverse lineage of mushroom-forming fungi.</title>
        <authorList>
            <person name="Looney B."/>
            <person name="Miyauchi S."/>
            <person name="Morin E."/>
            <person name="Drula E."/>
            <person name="Courty P.E."/>
            <person name="Kohler A."/>
            <person name="Kuo A."/>
            <person name="LaButti K."/>
            <person name="Pangilinan J."/>
            <person name="Lipzen A."/>
            <person name="Riley R."/>
            <person name="Andreopoulos W."/>
            <person name="He G."/>
            <person name="Johnson J."/>
            <person name="Nolan M."/>
            <person name="Tritt A."/>
            <person name="Barry K.W."/>
            <person name="Grigoriev I.V."/>
            <person name="Nagy L.G."/>
            <person name="Hibbett D."/>
            <person name="Henrissat B."/>
            <person name="Matheny P.B."/>
            <person name="Labbe J."/>
            <person name="Martin F.M."/>
        </authorList>
    </citation>
    <scope>NUCLEOTIDE SEQUENCE</scope>
    <source>
        <strain evidence="1">EC-137</strain>
    </source>
</reference>
<reference evidence="1" key="1">
    <citation type="submission" date="2021-02" db="EMBL/GenBank/DDBJ databases">
        <authorList>
            <consortium name="DOE Joint Genome Institute"/>
            <person name="Ahrendt S."/>
            <person name="Looney B.P."/>
            <person name="Miyauchi S."/>
            <person name="Morin E."/>
            <person name="Drula E."/>
            <person name="Courty P.E."/>
            <person name="Chicoki N."/>
            <person name="Fauchery L."/>
            <person name="Kohler A."/>
            <person name="Kuo A."/>
            <person name="Labutti K."/>
            <person name="Pangilinan J."/>
            <person name="Lipzen A."/>
            <person name="Riley R."/>
            <person name="Andreopoulos W."/>
            <person name="He G."/>
            <person name="Johnson J."/>
            <person name="Barry K.W."/>
            <person name="Grigoriev I.V."/>
            <person name="Nagy L."/>
            <person name="Hibbett D."/>
            <person name="Henrissat B."/>
            <person name="Matheny P.B."/>
            <person name="Labbe J."/>
            <person name="Martin F."/>
        </authorList>
    </citation>
    <scope>NUCLEOTIDE SEQUENCE</scope>
    <source>
        <strain evidence="1">EC-137</strain>
    </source>
</reference>
<protein>
    <submittedName>
        <fullName evidence="1">ESCRT-II complex vps25 subunit</fullName>
    </submittedName>
</protein>
<name>A0ACB8QH55_9AGAM</name>
<accession>A0ACB8QH55</accession>
<gene>
    <name evidence="1" type="ORF">K488DRAFT_79226</name>
</gene>
<dbReference type="Proteomes" id="UP000814128">
    <property type="component" value="Unassembled WGS sequence"/>
</dbReference>
<proteinExistence type="predicted"/>
<organism evidence="1 2">
    <name type="scientific">Vararia minispora EC-137</name>
    <dbReference type="NCBI Taxonomy" id="1314806"/>
    <lineage>
        <taxon>Eukaryota</taxon>
        <taxon>Fungi</taxon>
        <taxon>Dikarya</taxon>
        <taxon>Basidiomycota</taxon>
        <taxon>Agaricomycotina</taxon>
        <taxon>Agaricomycetes</taxon>
        <taxon>Russulales</taxon>
        <taxon>Lachnocladiaceae</taxon>
        <taxon>Vararia</taxon>
    </lineage>
</organism>
<evidence type="ECO:0000313" key="1">
    <source>
        <dbReference type="EMBL" id="KAI0031144.1"/>
    </source>
</evidence>
<sequence>MGLSTYLTPSGFLLPSIHSAPPFFVQQPNPATQAVVTEQWTRLVLSYARHRRLFFLRLDDAAAPTGEWAEVLHNERINRAPLPPHLALVLAHMVAKGLAAYEPPRQSRTVLLHWRLPEEWAEVLHDWAVGTGQLNTILTFFEIAEPEVESPLVGIPAPLLRAAIAVLARTGRAQAISIPDGEGVRFFSGRATK</sequence>
<keyword evidence="2" id="KW-1185">Reference proteome</keyword>